<dbReference type="AlphaFoldDB" id="A0AAW4VXN0"/>
<evidence type="ECO:0000313" key="2">
    <source>
        <dbReference type="Proteomes" id="UP001298753"/>
    </source>
</evidence>
<comment type="caution">
    <text evidence="1">The sequence shown here is derived from an EMBL/GenBank/DDBJ whole genome shotgun (WGS) entry which is preliminary data.</text>
</comment>
<reference evidence="1 2" key="1">
    <citation type="submission" date="2021-10" db="EMBL/GenBank/DDBJ databases">
        <title>Anaerobic single-cell dispensing facilitates the cultivation of human gut bacteria.</title>
        <authorList>
            <person name="Afrizal A."/>
        </authorList>
    </citation>
    <scope>NUCLEOTIDE SEQUENCE [LARGE SCALE GENOMIC DNA]</scope>
    <source>
        <strain evidence="1 2">CLA-AA-H270</strain>
    </source>
</reference>
<sequence length="66" mass="7795">QTASPFGCLNNFYFKILSNFLGSLQREKLLYEVSPFGFYNPPEWIRRMNSIRSRAKEIEKSFQSLV</sequence>
<protein>
    <submittedName>
        <fullName evidence="1">TnpV protein</fullName>
    </submittedName>
</protein>
<dbReference type="RefSeq" id="WP_227601149.1">
    <property type="nucleotide sequence ID" value="NZ_JAJEPX010000049.1"/>
</dbReference>
<feature type="non-terminal residue" evidence="1">
    <location>
        <position position="1"/>
    </location>
</feature>
<evidence type="ECO:0000313" key="1">
    <source>
        <dbReference type="EMBL" id="MCC2177716.1"/>
    </source>
</evidence>
<proteinExistence type="predicted"/>
<dbReference type="Proteomes" id="UP001298753">
    <property type="component" value="Unassembled WGS sequence"/>
</dbReference>
<dbReference type="GeneID" id="98661214"/>
<keyword evidence="2" id="KW-1185">Reference proteome</keyword>
<organism evidence="1 2">
    <name type="scientific">Agathobaculum butyriciproducens</name>
    <dbReference type="NCBI Taxonomy" id="1628085"/>
    <lineage>
        <taxon>Bacteria</taxon>
        <taxon>Bacillati</taxon>
        <taxon>Bacillota</taxon>
        <taxon>Clostridia</taxon>
        <taxon>Eubacteriales</taxon>
        <taxon>Butyricicoccaceae</taxon>
        <taxon>Agathobaculum</taxon>
    </lineage>
</organism>
<gene>
    <name evidence="1" type="ORF">LKD22_11380</name>
</gene>
<name>A0AAW4VXN0_9FIRM</name>
<accession>A0AAW4VXN0</accession>
<dbReference type="EMBL" id="JAJEPX010000049">
    <property type="protein sequence ID" value="MCC2177716.1"/>
    <property type="molecule type" value="Genomic_DNA"/>
</dbReference>